<keyword evidence="2" id="KW-1185">Reference proteome</keyword>
<reference evidence="2" key="1">
    <citation type="submission" date="2015-05" db="EMBL/GenBank/DDBJ databases">
        <authorList>
            <person name="Rodrigo-Torres Lidia"/>
            <person name="Arahal R.David."/>
        </authorList>
    </citation>
    <scope>NUCLEOTIDE SEQUENCE [LARGE SCALE GENOMIC DNA]</scope>
    <source>
        <strain evidence="2">CECT 7321</strain>
    </source>
</reference>
<dbReference type="Proteomes" id="UP000043764">
    <property type="component" value="Unassembled WGS sequence"/>
</dbReference>
<dbReference type="STRING" id="481446.NIT7645_01217"/>
<dbReference type="InterPro" id="IPR045516">
    <property type="entry name" value="DUF6477"/>
</dbReference>
<sequence length="101" mass="10935">MQDVLTQLSQLSRPRLLVQAAKAGLCHYHRDRHLGPILGANPLPRPAAAAVLLLDLERQCDHLRSGKDPAYSARSHIGVLIALMGEAENLHKIGTADAQSD</sequence>
<evidence type="ECO:0000313" key="2">
    <source>
        <dbReference type="Proteomes" id="UP000043764"/>
    </source>
</evidence>
<organism evidence="1 2">
    <name type="scientific">Phaeobacter italicus</name>
    <dbReference type="NCBI Taxonomy" id="481446"/>
    <lineage>
        <taxon>Bacteria</taxon>
        <taxon>Pseudomonadati</taxon>
        <taxon>Pseudomonadota</taxon>
        <taxon>Alphaproteobacteria</taxon>
        <taxon>Rhodobacterales</taxon>
        <taxon>Roseobacteraceae</taxon>
        <taxon>Phaeobacter</taxon>
    </lineage>
</organism>
<dbReference type="Pfam" id="PF20083">
    <property type="entry name" value="DUF6477"/>
    <property type="match status" value="1"/>
</dbReference>
<evidence type="ECO:0000313" key="1">
    <source>
        <dbReference type="EMBL" id="CRL11263.1"/>
    </source>
</evidence>
<gene>
    <name evidence="1" type="ORF">NIT7321_02116</name>
</gene>
<protein>
    <submittedName>
        <fullName evidence="1">Uncharacterized protein</fullName>
    </submittedName>
</protein>
<dbReference type="AlphaFoldDB" id="A0A0H5D3F8"/>
<proteinExistence type="predicted"/>
<dbReference type="EMBL" id="CVRL01000025">
    <property type="protein sequence ID" value="CRL11263.1"/>
    <property type="molecule type" value="Genomic_DNA"/>
</dbReference>
<accession>A0A0H5D3F8</accession>
<dbReference type="RefSeq" id="WP_050673431.1">
    <property type="nucleotide sequence ID" value="NZ_CVRL01000025.1"/>
</dbReference>
<name>A0A0H5D3F8_9RHOB</name>